<dbReference type="EMBL" id="DS022301">
    <property type="protein sequence ID" value="OAJ38396.1"/>
    <property type="molecule type" value="Genomic_DNA"/>
</dbReference>
<dbReference type="VEuPathDB" id="FungiDB:BDEG_22334"/>
<name>A0A177WF21_BATDL</name>
<reference evidence="1 2" key="1">
    <citation type="submission" date="2006-10" db="EMBL/GenBank/DDBJ databases">
        <title>The Genome Sequence of Batrachochytrium dendrobatidis JEL423.</title>
        <authorList>
            <consortium name="The Broad Institute Genome Sequencing Platform"/>
            <person name="Birren B."/>
            <person name="Lander E."/>
            <person name="Galagan J."/>
            <person name="Cuomo C."/>
            <person name="Devon K."/>
            <person name="Jaffe D."/>
            <person name="Butler J."/>
            <person name="Alvarez P."/>
            <person name="Gnerre S."/>
            <person name="Grabherr M."/>
            <person name="Kleber M."/>
            <person name="Mauceli E."/>
            <person name="Brockman W."/>
            <person name="Young S."/>
            <person name="LaButti K."/>
            <person name="Sykes S."/>
            <person name="DeCaprio D."/>
            <person name="Crawford M."/>
            <person name="Koehrsen M."/>
            <person name="Engels R."/>
            <person name="Montgomery P."/>
            <person name="Pearson M."/>
            <person name="Howarth C."/>
            <person name="Larson L."/>
            <person name="White J."/>
            <person name="O'Leary S."/>
            <person name="Kodira C."/>
            <person name="Zeng Q."/>
            <person name="Yandava C."/>
            <person name="Alvarado L."/>
            <person name="Longcore J."/>
            <person name="James T."/>
        </authorList>
    </citation>
    <scope>NUCLEOTIDE SEQUENCE [LARGE SCALE GENOMIC DNA]</scope>
    <source>
        <strain evidence="1 2">JEL423</strain>
    </source>
</reference>
<dbReference type="AlphaFoldDB" id="A0A177WF21"/>
<sequence length="109" mass="11852">MFSSNTSLNDVSIASCWKKESVLASTSCQTSPIETTHTAVETTRSCSIQIQTDSEPISKSKLNSTKLDLPSLVSFLTRVESDISSLLLQNIKSTAFHGKVLLYNNGLLL</sequence>
<evidence type="ECO:0000313" key="1">
    <source>
        <dbReference type="EMBL" id="OAJ38396.1"/>
    </source>
</evidence>
<dbReference type="eggNOG" id="KOG1587">
    <property type="taxonomic scope" value="Eukaryota"/>
</dbReference>
<dbReference type="OrthoDB" id="366230at2759"/>
<organism evidence="1 2">
    <name type="scientific">Batrachochytrium dendrobatidis (strain JEL423)</name>
    <dbReference type="NCBI Taxonomy" id="403673"/>
    <lineage>
        <taxon>Eukaryota</taxon>
        <taxon>Fungi</taxon>
        <taxon>Fungi incertae sedis</taxon>
        <taxon>Chytridiomycota</taxon>
        <taxon>Chytridiomycota incertae sedis</taxon>
        <taxon>Chytridiomycetes</taxon>
        <taxon>Rhizophydiales</taxon>
        <taxon>Rhizophydiales incertae sedis</taxon>
        <taxon>Batrachochytrium</taxon>
    </lineage>
</organism>
<dbReference type="Proteomes" id="UP000077115">
    <property type="component" value="Unassembled WGS sequence"/>
</dbReference>
<proteinExistence type="predicted"/>
<evidence type="ECO:0000313" key="2">
    <source>
        <dbReference type="Proteomes" id="UP000077115"/>
    </source>
</evidence>
<dbReference type="STRING" id="403673.A0A177WF21"/>
<reference evidence="1 2" key="2">
    <citation type="submission" date="2016-05" db="EMBL/GenBank/DDBJ databases">
        <title>Lineage-specific infection strategies underlie the spectrum of fungal disease in amphibians.</title>
        <authorList>
            <person name="Cuomo C.A."/>
            <person name="Farrer R.A."/>
            <person name="James T."/>
            <person name="Longcore J."/>
            <person name="Birren B."/>
        </authorList>
    </citation>
    <scope>NUCLEOTIDE SEQUENCE [LARGE SCALE GENOMIC DNA]</scope>
    <source>
        <strain evidence="1 2">JEL423</strain>
    </source>
</reference>
<gene>
    <name evidence="1" type="ORF">BDEG_22334</name>
</gene>
<protein>
    <submittedName>
        <fullName evidence="1">Uncharacterized protein</fullName>
    </submittedName>
</protein>
<accession>A0A177WF21</accession>